<reference evidence="4" key="1">
    <citation type="submission" date="2025-08" db="UniProtKB">
        <authorList>
            <consortium name="RefSeq"/>
        </authorList>
    </citation>
    <scope>IDENTIFICATION</scope>
</reference>
<dbReference type="Proteomes" id="UP000504607">
    <property type="component" value="Chromosome 14"/>
</dbReference>
<dbReference type="InterPro" id="IPR022212">
    <property type="entry name" value="DUF3741"/>
</dbReference>
<evidence type="ECO:0000313" key="4">
    <source>
        <dbReference type="RefSeq" id="XP_010937632.1"/>
    </source>
</evidence>
<dbReference type="KEGG" id="egu:105056945"/>
<dbReference type="InterPro" id="IPR025486">
    <property type="entry name" value="DUF4378"/>
</dbReference>
<proteinExistence type="predicted"/>
<dbReference type="PANTHER" id="PTHR47071">
    <property type="entry name" value="PROTEIN TRM32"/>
    <property type="match status" value="1"/>
</dbReference>
<feature type="domain" description="DUF4378" evidence="2">
    <location>
        <begin position="772"/>
        <end position="930"/>
    </location>
</feature>
<keyword evidence="3" id="KW-1185">Reference proteome</keyword>
<organism evidence="3 4">
    <name type="scientific">Elaeis guineensis var. tenera</name>
    <name type="common">Oil palm</name>
    <dbReference type="NCBI Taxonomy" id="51953"/>
    <lineage>
        <taxon>Eukaryota</taxon>
        <taxon>Viridiplantae</taxon>
        <taxon>Streptophyta</taxon>
        <taxon>Embryophyta</taxon>
        <taxon>Tracheophyta</taxon>
        <taxon>Spermatophyta</taxon>
        <taxon>Magnoliopsida</taxon>
        <taxon>Liliopsida</taxon>
        <taxon>Arecaceae</taxon>
        <taxon>Arecoideae</taxon>
        <taxon>Cocoseae</taxon>
        <taxon>Elaeidinae</taxon>
        <taxon>Elaeis</taxon>
    </lineage>
</organism>
<name>A0A6I9S4P3_ELAGV</name>
<protein>
    <submittedName>
        <fullName evidence="4">Uncharacterized protein LOC105056945</fullName>
    </submittedName>
</protein>
<feature type="domain" description="DUF3741" evidence="1">
    <location>
        <begin position="227"/>
        <end position="265"/>
    </location>
</feature>
<dbReference type="Pfam" id="PF14309">
    <property type="entry name" value="DUF4378"/>
    <property type="match status" value="1"/>
</dbReference>
<dbReference type="Pfam" id="PF12552">
    <property type="entry name" value="DUF3741"/>
    <property type="match status" value="1"/>
</dbReference>
<accession>A0A6I9S4P3</accession>
<dbReference type="PANTHER" id="PTHR47071:SF9">
    <property type="entry name" value="TRM32-LIKE PROTEIN (DUF3741)"/>
    <property type="match status" value="1"/>
</dbReference>
<evidence type="ECO:0000313" key="3">
    <source>
        <dbReference type="Proteomes" id="UP000504607"/>
    </source>
</evidence>
<dbReference type="GeneID" id="105056945"/>
<evidence type="ECO:0000259" key="2">
    <source>
        <dbReference type="Pfam" id="PF14309"/>
    </source>
</evidence>
<sequence length="946" mass="106913">MAERLQHQNSTVEFEKKYSGCKWSFFQFFDFHQRVRTRKMLTDRCGGDGKRYAGIKTPKSYAPLTGEQHDILESETSFLIGNKGNTMKRRPSKGRMRALFSKKSAGRQDQKREMLHETPQLLRTISIHHLECNDYVLPDEETSDNEISTVYFNLHESDSSAASEHVPWLPGGPDGHTSGKASEAFRAMNTLNHMDYNLLDQLGDYSVEEQARLVAKLTEAKESLSKQKHVDVKGLGRDVSRDFINMLELLRTDRELFLKILEDQNFFWETFLQGHRSSGMKKVLTKSGSFPGADLSGRKAGPSRLSSKWKESEFFVGQEMKSQLGNKPSVSSTVGADAMASKAGIKVDILKSESASVDVSGVGSSSEILPGSTCELKSQRDHETILYHFKDLKQRLKDVINKNMKESRRISMDRVLHKVPYGQKVTEDVMKEQLCQSASARWDRESPRDKIVISGNRYPHQSIQRSHSLTESLDRYSHLLKSISLKESKTLPEGLKSSHEDSGLQNNKIPRTFGRIFSNPECFRSHSFIKDVQSEVFHEAPSSEVSAAGLLHSDAAVKIHNSLEPESVETLVHEKQIKESDTFTEHSRDIYVSEITDGGLEHSLLMNEHGQNEINRVSYPTKEDTVHIPLHEQEIGNSRQPVLLSEHDQNEIQEISDLREKNTGYISLHEQESGTEMDATDKQSSISVLDLFLEEDPVTPAKYLTLEDPELEPRSLYCKESDDSPTAENPLDADVSNVVEIVESSSGKTEIGGLTHIEAFHIQVDQQDEAVFNYVRAVLKKSGFVREDFLGTYYSPYQQADPLPLGEVDCRPNELGIATYNHDMSLDQELLLDLIHEVLLEVYETSFASSPWLSCFGSQIKPLPVGHHVLREVWGKISWHLSSQKQLNHSFESIVARDLAKNDGWLNLQWDAECVGMELDALILDKLLDELILEFGDILDPQFVSS</sequence>
<dbReference type="InParanoid" id="A0A6I9S4P3"/>
<dbReference type="RefSeq" id="XP_010937632.1">
    <property type="nucleotide sequence ID" value="XM_010939330.3"/>
</dbReference>
<dbReference type="FunCoup" id="A0A6I9S4P3">
    <property type="interactions" value="2832"/>
</dbReference>
<dbReference type="InterPro" id="IPR044257">
    <property type="entry name" value="TRM32-like"/>
</dbReference>
<dbReference type="OrthoDB" id="758104at2759"/>
<dbReference type="AlphaFoldDB" id="A0A6I9S4P3"/>
<gene>
    <name evidence="4" type="primary">LOC105056945</name>
</gene>
<evidence type="ECO:0000259" key="1">
    <source>
        <dbReference type="Pfam" id="PF12552"/>
    </source>
</evidence>